<keyword evidence="3" id="KW-1185">Reference proteome</keyword>
<evidence type="ECO:0000313" key="2">
    <source>
        <dbReference type="EMBL" id="MCP2730745.1"/>
    </source>
</evidence>
<dbReference type="Pfam" id="PF11832">
    <property type="entry name" value="DUF3352"/>
    <property type="match status" value="1"/>
</dbReference>
<gene>
    <name evidence="2" type="ORF">NJ959_20155</name>
</gene>
<feature type="region of interest" description="Disordered" evidence="1">
    <location>
        <begin position="568"/>
        <end position="606"/>
    </location>
</feature>
<protein>
    <submittedName>
        <fullName evidence="2">DUF3352 domain-containing protein</fullName>
    </submittedName>
</protein>
<organism evidence="2 3">
    <name type="scientific">Limnofasciculus baicalensis BBK-W-15</name>
    <dbReference type="NCBI Taxonomy" id="2699891"/>
    <lineage>
        <taxon>Bacteria</taxon>
        <taxon>Bacillati</taxon>
        <taxon>Cyanobacteriota</taxon>
        <taxon>Cyanophyceae</taxon>
        <taxon>Coleofasciculales</taxon>
        <taxon>Coleofasciculaceae</taxon>
        <taxon>Limnofasciculus</taxon>
        <taxon>Limnofasciculus baicalensis</taxon>
    </lineage>
</organism>
<dbReference type="AlphaFoldDB" id="A0AAE3GU44"/>
<reference evidence="2" key="1">
    <citation type="submission" date="2022-06" db="EMBL/GenBank/DDBJ databases">
        <title>New cyanobacteria of genus Symplocastrum in benthos of Lake Baikal.</title>
        <authorList>
            <person name="Sorokovikova E."/>
            <person name="Tikhonova I."/>
            <person name="Krasnopeev A."/>
            <person name="Evseev P."/>
            <person name="Gladkikh A."/>
            <person name="Belykh O."/>
        </authorList>
    </citation>
    <scope>NUCLEOTIDE SEQUENCE</scope>
    <source>
        <strain evidence="2">BBK-W-15</strain>
    </source>
</reference>
<accession>A0AAE3GU44</accession>
<feature type="compositionally biased region" description="Low complexity" evidence="1">
    <location>
        <begin position="574"/>
        <end position="606"/>
    </location>
</feature>
<dbReference type="Proteomes" id="UP001204953">
    <property type="component" value="Unassembled WGS sequence"/>
</dbReference>
<evidence type="ECO:0000256" key="1">
    <source>
        <dbReference type="SAM" id="MobiDB-lite"/>
    </source>
</evidence>
<dbReference type="InterPro" id="IPR021787">
    <property type="entry name" value="DUF3352"/>
</dbReference>
<proteinExistence type="predicted"/>
<evidence type="ECO:0000313" key="3">
    <source>
        <dbReference type="Proteomes" id="UP001204953"/>
    </source>
</evidence>
<dbReference type="EMBL" id="JAMZMM010000236">
    <property type="protein sequence ID" value="MCP2730745.1"/>
    <property type="molecule type" value="Genomic_DNA"/>
</dbReference>
<comment type="caution">
    <text evidence="2">The sequence shown here is derived from an EMBL/GenBank/DDBJ whole genome shotgun (WGS) entry which is preliminary data.</text>
</comment>
<dbReference type="RefSeq" id="WP_254013498.1">
    <property type="nucleotide sequence ID" value="NZ_JAMZMM010000236.1"/>
</dbReference>
<sequence length="606" mass="66141">MLKKNKPLLLLTLAAATFLLVGGITSYSLWLQRNMLLKNAPLGSQLIPQDALVMASISTNPLQWQNFQEYGTQETQAALNKQLAEIQNNLLTVNGYNYEKDIQPGLAQTIAIAYFDVPTSSTKSPPKQNQSLEIPFFQTPDLIVLPMENTTQAKQILDKAKSQKVTQVVERIYKGVEIRETKKDNGTNYSAAALGRFFVVTTNPTITDRVIDTYKGADSIAITPGYVERLAKITAGNTFAQIYFNIPALSTAAAVNSKHSLSPEKIAASEQKQGIATTVIVEPEGVRFQSIYWLKPKSQRKYKVKNTNIRLPRRFPANTLLMVSGGNLAQLWQDYAATAESNPIAPMPPANFSAGLQATLGLDLQKDLLPWMEGEFALALIPAAEDLLKLPENSQPSPTLGAGIALMVLSSDRATTDKAFQKLDEALKTRYQFTVENTQINGQPVVKWTSPLGGAIATHGWLEGNIVFLTLGAPITSAFLPQPSATLIQTGLFQQVVPDRPKPNNGQIFIDVDRTLNQNTLNLPTLPPQQKSLIQAIRAIGFTMAISDERSTRFDIFVKLQKALTPNLSPPPNIKISPSSTPKPSGITIPPTPKITVTPSPVGSPH</sequence>
<name>A0AAE3GU44_9CYAN</name>